<dbReference type="eggNOG" id="COG1136">
    <property type="taxonomic scope" value="Bacteria"/>
</dbReference>
<dbReference type="HOGENOM" id="CLU_000604_1_22_9"/>
<dbReference type="PROSITE" id="PS50893">
    <property type="entry name" value="ABC_TRANSPORTER_2"/>
    <property type="match status" value="1"/>
</dbReference>
<dbReference type="Pfam" id="PF00005">
    <property type="entry name" value="ABC_tran"/>
    <property type="match status" value="1"/>
</dbReference>
<dbReference type="AlphaFoldDB" id="D9SVR9"/>
<evidence type="ECO:0000256" key="1">
    <source>
        <dbReference type="ARBA" id="ARBA00005417"/>
    </source>
</evidence>
<dbReference type="InterPro" id="IPR003593">
    <property type="entry name" value="AAA+_ATPase"/>
</dbReference>
<dbReference type="InterPro" id="IPR017871">
    <property type="entry name" value="ABC_transporter-like_CS"/>
</dbReference>
<dbReference type="GO" id="GO:0098796">
    <property type="term" value="C:membrane protein complex"/>
    <property type="evidence" value="ECO:0007669"/>
    <property type="project" value="UniProtKB-ARBA"/>
</dbReference>
<dbReference type="GO" id="GO:0022857">
    <property type="term" value="F:transmembrane transporter activity"/>
    <property type="evidence" value="ECO:0007669"/>
    <property type="project" value="UniProtKB-ARBA"/>
</dbReference>
<dbReference type="PROSITE" id="PS00211">
    <property type="entry name" value="ABC_TRANSPORTER_1"/>
    <property type="match status" value="1"/>
</dbReference>
<dbReference type="SMART" id="SM00382">
    <property type="entry name" value="AAA"/>
    <property type="match status" value="1"/>
</dbReference>
<dbReference type="GO" id="GO:0016887">
    <property type="term" value="F:ATP hydrolysis activity"/>
    <property type="evidence" value="ECO:0007669"/>
    <property type="project" value="InterPro"/>
</dbReference>
<dbReference type="Gene3D" id="3.40.50.300">
    <property type="entry name" value="P-loop containing nucleotide triphosphate hydrolases"/>
    <property type="match status" value="1"/>
</dbReference>
<dbReference type="InterPro" id="IPR003439">
    <property type="entry name" value="ABC_transporter-like_ATP-bd"/>
</dbReference>
<evidence type="ECO:0000256" key="2">
    <source>
        <dbReference type="ARBA" id="ARBA00022448"/>
    </source>
</evidence>
<dbReference type="EMBL" id="CP002160">
    <property type="protein sequence ID" value="ADL53130.1"/>
    <property type="molecule type" value="Genomic_DNA"/>
</dbReference>
<keyword evidence="4" id="KW-0067">ATP-binding</keyword>
<reference evidence="6 7" key="1">
    <citation type="submission" date="2010-08" db="EMBL/GenBank/DDBJ databases">
        <title>Complete sequence of Clostridium cellulovorans 743B.</title>
        <authorList>
            <consortium name="US DOE Joint Genome Institute"/>
            <person name="Lucas S."/>
            <person name="Copeland A."/>
            <person name="Lapidus A."/>
            <person name="Cheng J.-F."/>
            <person name="Bruce D."/>
            <person name="Goodwin L."/>
            <person name="Pitluck S."/>
            <person name="Chertkov O."/>
            <person name="Detter J.C."/>
            <person name="Han C."/>
            <person name="Tapia R."/>
            <person name="Land M."/>
            <person name="Hauser L."/>
            <person name="Chang Y.-J."/>
            <person name="Jeffries C."/>
            <person name="Kyrpides N."/>
            <person name="Ivanova N."/>
            <person name="Mikhailova N."/>
            <person name="Hemme C.L."/>
            <person name="Woyke T."/>
        </authorList>
    </citation>
    <scope>NUCLEOTIDE SEQUENCE [LARGE SCALE GENOMIC DNA]</scope>
    <source>
        <strain evidence="7">ATCC 35296 / DSM 3052 / OCM 3 / 743B</strain>
    </source>
</reference>
<dbReference type="FunFam" id="3.40.50.300:FF:000032">
    <property type="entry name" value="Export ABC transporter ATP-binding protein"/>
    <property type="match status" value="1"/>
</dbReference>
<protein>
    <submittedName>
        <fullName evidence="6">ABC transporter related</fullName>
    </submittedName>
</protein>
<dbReference type="STRING" id="573061.Clocel_3452"/>
<keyword evidence="2" id="KW-0813">Transport</keyword>
<dbReference type="SUPFAM" id="SSF52540">
    <property type="entry name" value="P-loop containing nucleoside triphosphate hydrolases"/>
    <property type="match status" value="1"/>
</dbReference>
<feature type="domain" description="ABC transporter" evidence="5">
    <location>
        <begin position="2"/>
        <end position="220"/>
    </location>
</feature>
<sequence>MIDIKNVSKSYTMGSNIVKALDDISFHVDEGEFVSIIGPSGSGKSTLMNILGCLDVPDSGTYTFNGLNVEKARDSSLAEIRNKQVGFVFQNFNLLAKLNALENVEVPLLYRGLNSKECRKTALKYLDLVGLKDREHHKPSELSGGQQQRVAIARALAGSPNIILADEPTGALDSKTSNDIMALIKDLNRNGQTIILITHDKTVAEQAKRVVRIEDGKLYE</sequence>
<dbReference type="CDD" id="cd03255">
    <property type="entry name" value="ABC_MJ0796_LolCDE_FtsE"/>
    <property type="match status" value="1"/>
</dbReference>
<proteinExistence type="inferred from homology"/>
<gene>
    <name evidence="6" type="ordered locus">Clocel_3452</name>
</gene>
<accession>D9SVR9</accession>
<organism evidence="6 7">
    <name type="scientific">Clostridium cellulovorans (strain ATCC 35296 / DSM 3052 / OCM 3 / 743B)</name>
    <dbReference type="NCBI Taxonomy" id="573061"/>
    <lineage>
        <taxon>Bacteria</taxon>
        <taxon>Bacillati</taxon>
        <taxon>Bacillota</taxon>
        <taxon>Clostridia</taxon>
        <taxon>Eubacteriales</taxon>
        <taxon>Clostridiaceae</taxon>
        <taxon>Clostridium</taxon>
    </lineage>
</organism>
<evidence type="ECO:0000256" key="3">
    <source>
        <dbReference type="ARBA" id="ARBA00022741"/>
    </source>
</evidence>
<evidence type="ECO:0000313" key="6">
    <source>
        <dbReference type="EMBL" id="ADL53130.1"/>
    </source>
</evidence>
<evidence type="ECO:0000313" key="7">
    <source>
        <dbReference type="Proteomes" id="UP000002730"/>
    </source>
</evidence>
<dbReference type="GO" id="GO:0005524">
    <property type="term" value="F:ATP binding"/>
    <property type="evidence" value="ECO:0007669"/>
    <property type="project" value="UniProtKB-KW"/>
</dbReference>
<dbReference type="InterPro" id="IPR027417">
    <property type="entry name" value="P-loop_NTPase"/>
</dbReference>
<keyword evidence="7" id="KW-1185">Reference proteome</keyword>
<dbReference type="KEGG" id="ccb:Clocel_3452"/>
<dbReference type="PANTHER" id="PTHR42798:SF6">
    <property type="entry name" value="CELL DIVISION ATP-BINDING PROTEIN FTSE"/>
    <property type="match status" value="1"/>
</dbReference>
<dbReference type="OrthoDB" id="9802264at2"/>
<dbReference type="RefSeq" id="WP_010073529.1">
    <property type="nucleotide sequence ID" value="NC_014393.1"/>
</dbReference>
<dbReference type="InterPro" id="IPR017911">
    <property type="entry name" value="MacB-like_ATP-bd"/>
</dbReference>
<dbReference type="Proteomes" id="UP000002730">
    <property type="component" value="Chromosome"/>
</dbReference>
<evidence type="ECO:0000256" key="4">
    <source>
        <dbReference type="ARBA" id="ARBA00022840"/>
    </source>
</evidence>
<name>D9SVR9_CLOC7</name>
<keyword evidence="3" id="KW-0547">Nucleotide-binding</keyword>
<comment type="similarity">
    <text evidence="1">Belongs to the ABC transporter superfamily.</text>
</comment>
<evidence type="ECO:0000259" key="5">
    <source>
        <dbReference type="PROSITE" id="PS50893"/>
    </source>
</evidence>
<dbReference type="PANTHER" id="PTHR42798">
    <property type="entry name" value="LIPOPROTEIN-RELEASING SYSTEM ATP-BINDING PROTEIN LOLD"/>
    <property type="match status" value="1"/>
</dbReference>